<name>A0A381TKP6_9ZZZZ</name>
<feature type="non-terminal residue" evidence="8">
    <location>
        <position position="1"/>
    </location>
</feature>
<dbReference type="InterPro" id="IPR036259">
    <property type="entry name" value="MFS_trans_sf"/>
</dbReference>
<dbReference type="InterPro" id="IPR011701">
    <property type="entry name" value="MFS"/>
</dbReference>
<keyword evidence="4 6" id="KW-1133">Transmembrane helix</keyword>
<feature type="transmembrane region" description="Helical" evidence="6">
    <location>
        <begin position="141"/>
        <end position="165"/>
    </location>
</feature>
<dbReference type="PANTHER" id="PTHR42718:SF9">
    <property type="entry name" value="MAJOR FACILITATOR SUPERFAMILY MULTIDRUG TRANSPORTER MFSC"/>
    <property type="match status" value="1"/>
</dbReference>
<dbReference type="PROSITE" id="PS50850">
    <property type="entry name" value="MFS"/>
    <property type="match status" value="1"/>
</dbReference>
<feature type="transmembrane region" description="Helical" evidence="6">
    <location>
        <begin position="50"/>
        <end position="71"/>
    </location>
</feature>
<dbReference type="InterPro" id="IPR020846">
    <property type="entry name" value="MFS_dom"/>
</dbReference>
<evidence type="ECO:0000313" key="8">
    <source>
        <dbReference type="EMBL" id="SVA15337.1"/>
    </source>
</evidence>
<evidence type="ECO:0000256" key="3">
    <source>
        <dbReference type="ARBA" id="ARBA00022692"/>
    </source>
</evidence>
<feature type="domain" description="Major facilitator superfamily (MFS) profile" evidence="7">
    <location>
        <begin position="1"/>
        <end position="215"/>
    </location>
</feature>
<gene>
    <name evidence="8" type="ORF">METZ01_LOCUS68191</name>
</gene>
<feature type="transmembrane region" description="Helical" evidence="6">
    <location>
        <begin position="102"/>
        <end position="129"/>
    </location>
</feature>
<evidence type="ECO:0000256" key="4">
    <source>
        <dbReference type="ARBA" id="ARBA00022989"/>
    </source>
</evidence>
<comment type="subcellular location">
    <subcellularLocation>
        <location evidence="1">Membrane</location>
        <topology evidence="1">Multi-pass membrane protein</topology>
    </subcellularLocation>
</comment>
<evidence type="ECO:0000256" key="5">
    <source>
        <dbReference type="ARBA" id="ARBA00023136"/>
    </source>
</evidence>
<dbReference type="Gene3D" id="1.20.1250.20">
    <property type="entry name" value="MFS general substrate transporter like domains"/>
    <property type="match status" value="1"/>
</dbReference>
<feature type="transmembrane region" description="Helical" evidence="6">
    <location>
        <begin position="78"/>
        <end position="96"/>
    </location>
</feature>
<evidence type="ECO:0000256" key="2">
    <source>
        <dbReference type="ARBA" id="ARBA00022448"/>
    </source>
</evidence>
<dbReference type="GO" id="GO:0016020">
    <property type="term" value="C:membrane"/>
    <property type="evidence" value="ECO:0007669"/>
    <property type="project" value="UniProtKB-SubCell"/>
</dbReference>
<evidence type="ECO:0000256" key="1">
    <source>
        <dbReference type="ARBA" id="ARBA00004141"/>
    </source>
</evidence>
<reference evidence="8" key="1">
    <citation type="submission" date="2018-05" db="EMBL/GenBank/DDBJ databases">
        <authorList>
            <person name="Lanie J.A."/>
            <person name="Ng W.-L."/>
            <person name="Kazmierczak K.M."/>
            <person name="Andrzejewski T.M."/>
            <person name="Davidsen T.M."/>
            <person name="Wayne K.J."/>
            <person name="Tettelin H."/>
            <person name="Glass J.I."/>
            <person name="Rusch D."/>
            <person name="Podicherti R."/>
            <person name="Tsui H.-C.T."/>
            <person name="Winkler M.E."/>
        </authorList>
    </citation>
    <scope>NUCLEOTIDE SEQUENCE</scope>
</reference>
<organism evidence="8">
    <name type="scientific">marine metagenome</name>
    <dbReference type="NCBI Taxonomy" id="408172"/>
    <lineage>
        <taxon>unclassified sequences</taxon>
        <taxon>metagenomes</taxon>
        <taxon>ecological metagenomes</taxon>
    </lineage>
</organism>
<dbReference type="GO" id="GO:0022857">
    <property type="term" value="F:transmembrane transporter activity"/>
    <property type="evidence" value="ECO:0007669"/>
    <property type="project" value="InterPro"/>
</dbReference>
<protein>
    <recommendedName>
        <fullName evidence="7">Major facilitator superfamily (MFS) profile domain-containing protein</fullName>
    </recommendedName>
</protein>
<evidence type="ECO:0000259" key="7">
    <source>
        <dbReference type="PROSITE" id="PS50850"/>
    </source>
</evidence>
<evidence type="ECO:0000256" key="6">
    <source>
        <dbReference type="SAM" id="Phobius"/>
    </source>
</evidence>
<feature type="transmembrane region" description="Helical" evidence="6">
    <location>
        <begin position="177"/>
        <end position="197"/>
    </location>
</feature>
<dbReference type="SUPFAM" id="SSF103473">
    <property type="entry name" value="MFS general substrate transporter"/>
    <property type="match status" value="1"/>
</dbReference>
<dbReference type="EMBL" id="UINC01004575">
    <property type="protein sequence ID" value="SVA15337.1"/>
    <property type="molecule type" value="Genomic_DNA"/>
</dbReference>
<keyword evidence="5 6" id="KW-0472">Membrane</keyword>
<keyword evidence="3 6" id="KW-0812">Transmembrane</keyword>
<sequence length="215" mass="21818">TILPIGLTSFPGFKSGAGSNFLITVASFVMWFLFPFYVTDVMGKGGLTLGALLALMAGMNFVGSAVAGYLADRVGDRLITLVGAMLTAIGLALAGTQGNAPAMALVILATTVIGVGFGAHQAAVYALTLRGTPAEYTGSTSAGLTVSQTIGTVVSIALMTSLLSWQQSTNGGSFVEAYRITYLAAAGIAVLAGAIVIKNHPNGVNKAINIDSNPE</sequence>
<accession>A0A381TKP6</accession>
<dbReference type="AlphaFoldDB" id="A0A381TKP6"/>
<feature type="transmembrane region" description="Helical" evidence="6">
    <location>
        <begin position="21"/>
        <end position="38"/>
    </location>
</feature>
<dbReference type="Pfam" id="PF07690">
    <property type="entry name" value="MFS_1"/>
    <property type="match status" value="1"/>
</dbReference>
<dbReference type="PANTHER" id="PTHR42718">
    <property type="entry name" value="MAJOR FACILITATOR SUPERFAMILY MULTIDRUG TRANSPORTER MFSC"/>
    <property type="match status" value="1"/>
</dbReference>
<keyword evidence="2" id="KW-0813">Transport</keyword>
<proteinExistence type="predicted"/>